<dbReference type="Gene3D" id="3.10.129.10">
    <property type="entry name" value="Hotdog Thioesterase"/>
    <property type="match status" value="1"/>
</dbReference>
<comment type="caution">
    <text evidence="3">The sequence shown here is derived from an EMBL/GenBank/DDBJ whole genome shotgun (WGS) entry which is preliminary data.</text>
</comment>
<reference evidence="3 4" key="1">
    <citation type="submission" date="2019-06" db="EMBL/GenBank/DDBJ databases">
        <title>Sequencing the genomes of 1000 actinobacteria strains.</title>
        <authorList>
            <person name="Klenk H.-P."/>
        </authorList>
    </citation>
    <scope>NUCLEOTIDE SEQUENCE [LARGE SCALE GENOMIC DNA]</scope>
    <source>
        <strain evidence="3 4">DSM 18607</strain>
    </source>
</reference>
<organism evidence="3 4">
    <name type="scientific">Lapillicoccus jejuensis</name>
    <dbReference type="NCBI Taxonomy" id="402171"/>
    <lineage>
        <taxon>Bacteria</taxon>
        <taxon>Bacillati</taxon>
        <taxon>Actinomycetota</taxon>
        <taxon>Actinomycetes</taxon>
        <taxon>Micrococcales</taxon>
        <taxon>Intrasporangiaceae</taxon>
        <taxon>Lapillicoccus</taxon>
    </lineage>
</organism>
<evidence type="ECO:0000256" key="1">
    <source>
        <dbReference type="ARBA" id="ARBA00005254"/>
    </source>
</evidence>
<evidence type="ECO:0000259" key="2">
    <source>
        <dbReference type="Pfam" id="PF01575"/>
    </source>
</evidence>
<dbReference type="EMBL" id="VFMN01000001">
    <property type="protein sequence ID" value="TQJ10280.1"/>
    <property type="molecule type" value="Genomic_DNA"/>
</dbReference>
<dbReference type="Pfam" id="PF01575">
    <property type="entry name" value="MaoC_dehydratas"/>
    <property type="match status" value="1"/>
</dbReference>
<dbReference type="SUPFAM" id="SSF54637">
    <property type="entry name" value="Thioesterase/thiol ester dehydrase-isomerase"/>
    <property type="match status" value="1"/>
</dbReference>
<gene>
    <name evidence="3" type="ORF">FB458_3400</name>
</gene>
<dbReference type="InterPro" id="IPR002539">
    <property type="entry name" value="MaoC-like_dom"/>
</dbReference>
<accession>A0A542E4K9</accession>
<dbReference type="AlphaFoldDB" id="A0A542E4K9"/>
<dbReference type="OrthoDB" id="9801735at2"/>
<sequence>MAARVFPSLQAFRDAVGEELGTSEWHEVTQPQVDTFAEATGDHQWIHVDPERAAAGPFGGTIAHGYLTLSLLPMLAKEVYDVQGLTMGVNYGADKVRFPSPVPVGSRVRATATLTAVKDIPVGTQASITFVVERDGGDKPVCVADVLYVMAG</sequence>
<evidence type="ECO:0000313" key="4">
    <source>
        <dbReference type="Proteomes" id="UP000317893"/>
    </source>
</evidence>
<dbReference type="InterPro" id="IPR029069">
    <property type="entry name" value="HotDog_dom_sf"/>
</dbReference>
<protein>
    <submittedName>
        <fullName evidence="3">Acyl dehydratase</fullName>
    </submittedName>
</protein>
<dbReference type="PANTHER" id="PTHR42993:SF1">
    <property type="entry name" value="MAOC-LIKE DEHYDRATASE DOMAIN-CONTAINING PROTEIN"/>
    <property type="match status" value="1"/>
</dbReference>
<comment type="similarity">
    <text evidence="1">Belongs to the enoyl-CoA hydratase/isomerase family.</text>
</comment>
<proteinExistence type="inferred from homology"/>
<dbReference type="RefSeq" id="WP_141849526.1">
    <property type="nucleotide sequence ID" value="NZ_BAAAPR010000015.1"/>
</dbReference>
<name>A0A542E4K9_9MICO</name>
<feature type="domain" description="MaoC-like" evidence="2">
    <location>
        <begin position="14"/>
        <end position="120"/>
    </location>
</feature>
<dbReference type="Proteomes" id="UP000317893">
    <property type="component" value="Unassembled WGS sequence"/>
</dbReference>
<dbReference type="PANTHER" id="PTHR42993">
    <property type="entry name" value="MAOC-LIKE DEHYDRATASE DOMAIN-CONTAINING PROTEIN"/>
    <property type="match status" value="1"/>
</dbReference>
<dbReference type="InterPro" id="IPR039375">
    <property type="entry name" value="NodN-like"/>
</dbReference>
<evidence type="ECO:0000313" key="3">
    <source>
        <dbReference type="EMBL" id="TQJ10280.1"/>
    </source>
</evidence>
<keyword evidence="4" id="KW-1185">Reference proteome</keyword>
<dbReference type="CDD" id="cd03450">
    <property type="entry name" value="NodN"/>
    <property type="match status" value="1"/>
</dbReference>